<dbReference type="SUPFAM" id="SSF53300">
    <property type="entry name" value="vWA-like"/>
    <property type="match status" value="1"/>
</dbReference>
<dbReference type="InterPro" id="IPR008969">
    <property type="entry name" value="CarboxyPept-like_regulatory"/>
</dbReference>
<comment type="caution">
    <text evidence="3">The sequence shown here is derived from an EMBL/GenBank/DDBJ whole genome shotgun (WGS) entry which is preliminary data.</text>
</comment>
<reference evidence="3" key="1">
    <citation type="submission" date="2020-08" db="EMBL/GenBank/DDBJ databases">
        <title>Genomic Encyclopedia of Type Strains, Phase IV (KMG-IV): sequencing the most valuable type-strain genomes for metagenomic binning, comparative biology and taxonomic classification.</title>
        <authorList>
            <person name="Goeker M."/>
        </authorList>
    </citation>
    <scope>NUCLEOTIDE SEQUENCE [LARGE SCALE GENOMIC DNA]</scope>
    <source>
        <strain evidence="3">DSM 105720</strain>
    </source>
</reference>
<organism evidence="3 4">
    <name type="scientific">Bacteroides reticulotermitis</name>
    <dbReference type="NCBI Taxonomy" id="1133319"/>
    <lineage>
        <taxon>Bacteria</taxon>
        <taxon>Pseudomonadati</taxon>
        <taxon>Bacteroidota</taxon>
        <taxon>Bacteroidia</taxon>
        <taxon>Bacteroidales</taxon>
        <taxon>Bacteroidaceae</taxon>
        <taxon>Bacteroides</taxon>
    </lineage>
</organism>
<dbReference type="Pfam" id="PF13715">
    <property type="entry name" value="CarbopepD_reg_2"/>
    <property type="match status" value="1"/>
</dbReference>
<dbReference type="InterPro" id="IPR036465">
    <property type="entry name" value="vWFA_dom_sf"/>
</dbReference>
<proteinExistence type="predicted"/>
<sequence length="624" mass="68811">MKTIQLRATMLTMMLVLVALGTAWGQTLTVKGQVTDGADGSEIIGCTVQLKGTQQVTFTDQYGKYSIEAKKGETLIFSYIAYKKEERVVRSEKLDVKLQQEDYELAECVVVGYGSSRKAARTGSTRPIKVTGALSKSKIAFTAPVITYEHANAEEYGSINENAFKQVGDAPLSTFSIDVDAASYSNMRRFINKGELPPTDAIRTEELVNYFSYDYPKPMGNDPVKFSIEAGACPWNTAHRLVRIGLKAKEIPSENLPASNLVFLIDVSGSMWGPNRLDLVKSSLKLLVNNLRDKDKVAIVTYAGRAGVNLESTPGSDKQKIREAIDELTASGSTAGGEGILLAYKMAKKNFMADGNNRIILCSDGDFNVGVSSAEGLEKLVEAERKSGVYLTVLGYGMGNYKDKKFQTLAEKGNGNHAYIDNMQEANRVLVNEFGSTLHTVAKDVKLQVEFNPSLVQAYRLIGYESRLLKDEDFNNDAKDAGDLGAGHTVTAFYEVVPVGVKNTYVGKVDDLKYQKNKKPSTVQTTGSNELLTVKLRYKDPDKSTSKKLELPFIDSKWDKESGDFLFASAVAMYGQLLRESEFKGDATYEKVIDLAKQGLNNDDKGYRREFIRLVEATKGLERK</sequence>
<dbReference type="PANTHER" id="PTHR10166">
    <property type="entry name" value="VOLTAGE-DEPENDENT CALCIUM CHANNEL SUBUNIT ALPHA-2/DELTA-RELATED"/>
    <property type="match status" value="1"/>
</dbReference>
<name>A0A840CTT7_9BACE</name>
<dbReference type="InterPro" id="IPR051173">
    <property type="entry name" value="Ca_channel_alpha-2/delta"/>
</dbReference>
<dbReference type="SMART" id="SM00327">
    <property type="entry name" value="VWA"/>
    <property type="match status" value="1"/>
</dbReference>
<dbReference type="Pfam" id="PF00092">
    <property type="entry name" value="VWA"/>
    <property type="match status" value="1"/>
</dbReference>
<dbReference type="EMBL" id="JACIER010000002">
    <property type="protein sequence ID" value="MBB4042726.1"/>
    <property type="molecule type" value="Genomic_DNA"/>
</dbReference>
<dbReference type="PROSITE" id="PS50234">
    <property type="entry name" value="VWFA"/>
    <property type="match status" value="1"/>
</dbReference>
<gene>
    <name evidence="3" type="ORF">GGR06_000491</name>
</gene>
<evidence type="ECO:0000313" key="3">
    <source>
        <dbReference type="EMBL" id="MBB4042726.1"/>
    </source>
</evidence>
<accession>A0A840CTT7</accession>
<dbReference type="InterPro" id="IPR021908">
    <property type="entry name" value="YfbK_C"/>
</dbReference>
<evidence type="ECO:0000256" key="1">
    <source>
        <dbReference type="SAM" id="SignalP"/>
    </source>
</evidence>
<protein>
    <submittedName>
        <fullName evidence="3">Ca-activated chloride channel family protein</fullName>
    </submittedName>
</protein>
<dbReference type="PANTHER" id="PTHR10166:SF37">
    <property type="entry name" value="STOLID, ISOFORM H"/>
    <property type="match status" value="1"/>
</dbReference>
<dbReference type="CDD" id="cd01465">
    <property type="entry name" value="vWA_subgroup"/>
    <property type="match status" value="1"/>
</dbReference>
<dbReference type="Gene3D" id="3.40.50.410">
    <property type="entry name" value="von Willebrand factor, type A domain"/>
    <property type="match status" value="1"/>
</dbReference>
<feature type="domain" description="VWFA" evidence="2">
    <location>
        <begin position="260"/>
        <end position="438"/>
    </location>
</feature>
<dbReference type="SUPFAM" id="SSF49464">
    <property type="entry name" value="Carboxypeptidase regulatory domain-like"/>
    <property type="match status" value="1"/>
</dbReference>
<dbReference type="InterPro" id="IPR022156">
    <property type="entry name" value="Uncharacterised_YfbK_N"/>
</dbReference>
<evidence type="ECO:0000313" key="4">
    <source>
        <dbReference type="Proteomes" id="UP000560658"/>
    </source>
</evidence>
<dbReference type="Gene3D" id="2.60.40.1120">
    <property type="entry name" value="Carboxypeptidase-like, regulatory domain"/>
    <property type="match status" value="1"/>
</dbReference>
<feature type="signal peptide" evidence="1">
    <location>
        <begin position="1"/>
        <end position="25"/>
    </location>
</feature>
<keyword evidence="4" id="KW-1185">Reference proteome</keyword>
<dbReference type="Proteomes" id="UP000560658">
    <property type="component" value="Unassembled WGS sequence"/>
</dbReference>
<dbReference type="RefSeq" id="WP_044164321.1">
    <property type="nucleotide sequence ID" value="NZ_JACIER010000002.1"/>
</dbReference>
<dbReference type="Pfam" id="PF12450">
    <property type="entry name" value="vWF_A"/>
    <property type="match status" value="1"/>
</dbReference>
<dbReference type="AlphaFoldDB" id="A0A840CTT7"/>
<dbReference type="Pfam" id="PF12034">
    <property type="entry name" value="YfbK_C"/>
    <property type="match status" value="1"/>
</dbReference>
<evidence type="ECO:0000259" key="2">
    <source>
        <dbReference type="PROSITE" id="PS50234"/>
    </source>
</evidence>
<feature type="chain" id="PRO_5032795921" evidence="1">
    <location>
        <begin position="26"/>
        <end position="624"/>
    </location>
</feature>
<dbReference type="InterPro" id="IPR002035">
    <property type="entry name" value="VWF_A"/>
</dbReference>
<keyword evidence="1" id="KW-0732">Signal</keyword>